<keyword evidence="2" id="KW-1133">Transmembrane helix</keyword>
<dbReference type="Pfam" id="PF03370">
    <property type="entry name" value="CBM_21"/>
    <property type="match status" value="1"/>
</dbReference>
<feature type="compositionally biased region" description="Basic and acidic residues" evidence="1">
    <location>
        <begin position="424"/>
        <end position="437"/>
    </location>
</feature>
<dbReference type="AlphaFoldDB" id="A0AAD8Z163"/>
<feature type="compositionally biased region" description="Polar residues" evidence="1">
    <location>
        <begin position="508"/>
        <end position="520"/>
    </location>
</feature>
<dbReference type="PROSITE" id="PS51159">
    <property type="entry name" value="CBM21"/>
    <property type="match status" value="1"/>
</dbReference>
<feature type="compositionally biased region" description="Basic and acidic residues" evidence="1">
    <location>
        <begin position="786"/>
        <end position="827"/>
    </location>
</feature>
<dbReference type="PANTHER" id="PTHR12307:SF2">
    <property type="entry name" value="PROTEIN PHOSPHATASE 1 REGULATORY SUBUNIT 3A"/>
    <property type="match status" value="1"/>
</dbReference>
<protein>
    <recommendedName>
        <fullName evidence="3">CBM21 domain-containing protein</fullName>
    </recommendedName>
</protein>
<feature type="region of interest" description="Disordered" evidence="1">
    <location>
        <begin position="108"/>
        <end position="164"/>
    </location>
</feature>
<dbReference type="CDD" id="cd22255">
    <property type="entry name" value="PBD_PPP1R3A"/>
    <property type="match status" value="1"/>
</dbReference>
<dbReference type="InterPro" id="IPR038175">
    <property type="entry name" value="CBM21_dom_sf"/>
</dbReference>
<name>A0AAD8Z163_9TELE</name>
<feature type="region of interest" description="Disordered" evidence="1">
    <location>
        <begin position="424"/>
        <end position="487"/>
    </location>
</feature>
<dbReference type="Gene3D" id="2.60.40.2440">
    <property type="entry name" value="Carbohydrate binding type-21 domain"/>
    <property type="match status" value="1"/>
</dbReference>
<feature type="region of interest" description="Disordered" evidence="1">
    <location>
        <begin position="1004"/>
        <end position="1024"/>
    </location>
</feature>
<dbReference type="PANTHER" id="PTHR12307">
    <property type="entry name" value="PROTEIN PHOSPHATASE 1 REGULATORY SUBUNIT"/>
    <property type="match status" value="1"/>
</dbReference>
<accession>A0AAD8Z163</accession>
<feature type="transmembrane region" description="Helical" evidence="2">
    <location>
        <begin position="1069"/>
        <end position="1086"/>
    </location>
</feature>
<feature type="region of interest" description="Disordered" evidence="1">
    <location>
        <begin position="585"/>
        <end position="628"/>
    </location>
</feature>
<evidence type="ECO:0000256" key="1">
    <source>
        <dbReference type="SAM" id="MobiDB-lite"/>
    </source>
</evidence>
<feature type="region of interest" description="Disordered" evidence="1">
    <location>
        <begin position="780"/>
        <end position="842"/>
    </location>
</feature>
<evidence type="ECO:0000313" key="5">
    <source>
        <dbReference type="Proteomes" id="UP001239994"/>
    </source>
</evidence>
<evidence type="ECO:0000256" key="2">
    <source>
        <dbReference type="SAM" id="Phobius"/>
    </source>
</evidence>
<sequence>MHLRQHAGALELHPPQPSVLALLRRGEVGEWQLELSVARAGFRCACASRRVPWDAGCGAPGSLEVLAFSSALSLHETGPIEEGARCTGAAPLCPCLTHCLGMSAEEPRPSVASHRTKPPALGPQLWDEGEEEDEKEVHGNQEPKTPSRSSSDESEESEAELPPAYATRRKVSFADAFGLDLVSVKEFDTGADSGSPPGLLQVGSPDGKRYRLFRLFAVPSSNEELVARLRQNKLEVESVEFLPNTTTIRGVVRVLNLSYHKSVYVRITLDGWGSHFDLLAEYVPGSSDGETDRFSFRFTLMPPFRAEGAWVEFCLRYESSTGTFWANNGGANYVLLCQCREERDLREKGEREKETEENNHKWKKSCLKAVGKWNCVELKSTDVSNEPSGGCLGQRGYARASFGSVSSLGMTGAVCFTEPESLRPIDREGRKTQHEPESCPSEAPEETRKALAERRSRRKASRLAQMQEHFSQNDRAGQLDQASPSEATEAGLNVTLPAPQLSAPVKPQASNEIQVSSNKEQNGDPAPIRSYLQSKHTTPPDHADVSEIGVRESPNVCEEQLLEDGSTVSCADAWEAFLNGMDRSDDRTSALGQEGSLCTGPFPSHTEHDPSAPGDEAPSSCRATRDAQESMLTGSQSGLFGAVESQESDRTAEWSDSSKYVRDGVLDYECTAKPALTSKRSIGQESEPAQEQWGLVSNSHPSWETTFGEDVSLLATKPRETARTEGGTGLENFKAEGGVSPEVAREEKVKRDVHRGADDGLAFVGVRDMLFPGRYAEGGATFQRQHTSEEGEPKQEKEHIREENNNTAPLKEKTRSKHSEVPSEALERRKHAENKEPTDPRVQTTEALVVSVSERGVFEKEEFDTRTECLDLEAFKPQGEEEAVYVDPIKDSLTDTSERPETPSVEIEAADWNCESSNTMAESQAYCAAAERTHGREREGNICTDSLLGEEPCSSTTTATHEPPLALTSRATCGLSGPFGRMESASESDPLLLPASNQCFECSGETRRHRETQDQLESEGERERAALSPRTAASSVGKILLVFCSLGFVSRALVYAALVVILITAYLHNLPVCLAIYLLSVCWWCGQGMKKQVVAADSVD</sequence>
<feature type="compositionally biased region" description="Basic and acidic residues" evidence="1">
    <location>
        <begin position="445"/>
        <end position="454"/>
    </location>
</feature>
<dbReference type="GO" id="GO:0008157">
    <property type="term" value="F:protein phosphatase 1 binding"/>
    <property type="evidence" value="ECO:0007669"/>
    <property type="project" value="TreeGrafter"/>
</dbReference>
<keyword evidence="2" id="KW-0472">Membrane</keyword>
<keyword evidence="5" id="KW-1185">Reference proteome</keyword>
<dbReference type="InterPro" id="IPR050782">
    <property type="entry name" value="PP1_regulatory_subunit_3"/>
</dbReference>
<dbReference type="Proteomes" id="UP001239994">
    <property type="component" value="Unassembled WGS sequence"/>
</dbReference>
<feature type="region of interest" description="Disordered" evidence="1">
    <location>
        <begin position="500"/>
        <end position="552"/>
    </location>
</feature>
<dbReference type="GO" id="GO:2001069">
    <property type="term" value="F:glycogen binding"/>
    <property type="evidence" value="ECO:0007669"/>
    <property type="project" value="TreeGrafter"/>
</dbReference>
<feature type="compositionally biased region" description="Polar residues" evidence="1">
    <location>
        <begin position="468"/>
        <end position="486"/>
    </location>
</feature>
<dbReference type="GO" id="GO:0000164">
    <property type="term" value="C:protein phosphatase type 1 complex"/>
    <property type="evidence" value="ECO:0007669"/>
    <property type="project" value="TreeGrafter"/>
</dbReference>
<reference evidence="4" key="1">
    <citation type="submission" date="2023-03" db="EMBL/GenBank/DDBJ databases">
        <title>Electrophorus voltai genome.</title>
        <authorList>
            <person name="Bian C."/>
        </authorList>
    </citation>
    <scope>NUCLEOTIDE SEQUENCE</scope>
    <source>
        <strain evidence="4">CB-2022</strain>
        <tissue evidence="4">Muscle</tissue>
    </source>
</reference>
<feature type="domain" description="CBM21" evidence="3">
    <location>
        <begin position="228"/>
        <end position="336"/>
    </location>
</feature>
<evidence type="ECO:0000313" key="4">
    <source>
        <dbReference type="EMBL" id="KAK1790484.1"/>
    </source>
</evidence>
<evidence type="ECO:0000259" key="3">
    <source>
        <dbReference type="PROSITE" id="PS51159"/>
    </source>
</evidence>
<gene>
    <name evidence="4" type="ORF">P4O66_014373</name>
</gene>
<keyword evidence="2" id="KW-0812">Transmembrane</keyword>
<comment type="caution">
    <text evidence="4">The sequence shown here is derived from an EMBL/GenBank/DDBJ whole genome shotgun (WGS) entry which is preliminary data.</text>
</comment>
<dbReference type="InterPro" id="IPR005036">
    <property type="entry name" value="CBM21_dom"/>
</dbReference>
<proteinExistence type="predicted"/>
<dbReference type="GO" id="GO:0005979">
    <property type="term" value="P:regulation of glycogen biosynthetic process"/>
    <property type="evidence" value="ECO:0007669"/>
    <property type="project" value="TreeGrafter"/>
</dbReference>
<dbReference type="EMBL" id="JAROKS010000021">
    <property type="protein sequence ID" value="KAK1790484.1"/>
    <property type="molecule type" value="Genomic_DNA"/>
</dbReference>
<organism evidence="4 5">
    <name type="scientific">Electrophorus voltai</name>
    <dbReference type="NCBI Taxonomy" id="2609070"/>
    <lineage>
        <taxon>Eukaryota</taxon>
        <taxon>Metazoa</taxon>
        <taxon>Chordata</taxon>
        <taxon>Craniata</taxon>
        <taxon>Vertebrata</taxon>
        <taxon>Euteleostomi</taxon>
        <taxon>Actinopterygii</taxon>
        <taxon>Neopterygii</taxon>
        <taxon>Teleostei</taxon>
        <taxon>Ostariophysi</taxon>
        <taxon>Gymnotiformes</taxon>
        <taxon>Gymnotoidei</taxon>
        <taxon>Gymnotidae</taxon>
        <taxon>Electrophorus</taxon>
    </lineage>
</organism>
<feature type="region of interest" description="Disordered" evidence="1">
    <location>
        <begin position="720"/>
        <end position="751"/>
    </location>
</feature>